<gene>
    <name evidence="3" type="ORF">JBF11_08965</name>
</gene>
<feature type="transmembrane region" description="Helical" evidence="1">
    <location>
        <begin position="246"/>
        <end position="265"/>
    </location>
</feature>
<dbReference type="Pfam" id="PF00892">
    <property type="entry name" value="EamA"/>
    <property type="match status" value="2"/>
</dbReference>
<keyword evidence="1" id="KW-0472">Membrane</keyword>
<reference evidence="3" key="1">
    <citation type="submission" date="2020-12" db="EMBL/GenBank/DDBJ databases">
        <title>Taurinivorans muris gen. nov., sp. nov., fundamental and realized metabolic niche of a ubiquitous sulfidogenic bacterium in the murine intestine.</title>
        <authorList>
            <person name="Ye H."/>
            <person name="Hanson B.T."/>
            <person name="Loy A."/>
        </authorList>
    </citation>
    <scope>NUCLEOTIDE SEQUENCE</scope>
    <source>
        <strain evidence="3">LT0009</strain>
    </source>
</reference>
<feature type="transmembrane region" description="Helical" evidence="1">
    <location>
        <begin position="48"/>
        <end position="67"/>
    </location>
</feature>
<dbReference type="RefSeq" id="WP_334315146.1">
    <property type="nucleotide sequence ID" value="NZ_CP065938.1"/>
</dbReference>
<dbReference type="InterPro" id="IPR037185">
    <property type="entry name" value="EmrE-like"/>
</dbReference>
<protein>
    <submittedName>
        <fullName evidence="3">EamA family transporter</fullName>
    </submittedName>
</protein>
<keyword evidence="1" id="KW-1133">Transmembrane helix</keyword>
<feature type="domain" description="EamA" evidence="2">
    <location>
        <begin position="15"/>
        <end position="151"/>
    </location>
</feature>
<name>A0ABY5Y2F0_9BACT</name>
<feature type="transmembrane region" description="Helical" evidence="1">
    <location>
        <begin position="135"/>
        <end position="153"/>
    </location>
</feature>
<feature type="transmembrane region" description="Helical" evidence="1">
    <location>
        <begin position="186"/>
        <end position="205"/>
    </location>
</feature>
<proteinExistence type="predicted"/>
<sequence>MQDMALYLDRKTAQKGLLGILIAAIGQGTIPLYWILLSAVTAETAICYRAIFGFVFMCLFLLLRNVRREFLQDIRLKENWIYIGFASSVNFFVWFLLVWGAQNGFVLELGFGQFVQPLFCALMGMILFKQTLGHLKAIALIIVFIGVGCMFFIYGSFPWLALLVGFFSAYYLVLRKQAPAGCISGLIFENFYNSLMAIPLLLFIGAESVNMFMPSTIHLIILLFGAGCITSITQIIFVYGVQRSTMLTMGFTGYLSPIITVFVGVVFCNEAVSVDKIFGFCCIGLALVLVFIDTVRTAETVSDK</sequence>
<feature type="transmembrane region" description="Helical" evidence="1">
    <location>
        <begin position="105"/>
        <end position="128"/>
    </location>
</feature>
<evidence type="ECO:0000313" key="4">
    <source>
        <dbReference type="Proteomes" id="UP001058120"/>
    </source>
</evidence>
<feature type="transmembrane region" description="Helical" evidence="1">
    <location>
        <begin position="16"/>
        <end position="36"/>
    </location>
</feature>
<keyword evidence="4" id="KW-1185">Reference proteome</keyword>
<dbReference type="Proteomes" id="UP001058120">
    <property type="component" value="Chromosome"/>
</dbReference>
<accession>A0ABY5Y2F0</accession>
<organism evidence="3 4">
    <name type="scientific">Taurinivorans muris</name>
    <dbReference type="NCBI Taxonomy" id="2787751"/>
    <lineage>
        <taxon>Bacteria</taxon>
        <taxon>Pseudomonadati</taxon>
        <taxon>Thermodesulfobacteriota</taxon>
        <taxon>Desulfovibrionia</taxon>
        <taxon>Desulfovibrionales</taxon>
        <taxon>Desulfovibrionaceae</taxon>
        <taxon>Taurinivorans</taxon>
    </lineage>
</organism>
<dbReference type="EMBL" id="CP065938">
    <property type="protein sequence ID" value="UWX05562.1"/>
    <property type="molecule type" value="Genomic_DNA"/>
</dbReference>
<keyword evidence="1" id="KW-0812">Transmembrane</keyword>
<feature type="domain" description="EamA" evidence="2">
    <location>
        <begin position="159"/>
        <end position="291"/>
    </location>
</feature>
<dbReference type="SUPFAM" id="SSF103481">
    <property type="entry name" value="Multidrug resistance efflux transporter EmrE"/>
    <property type="match status" value="2"/>
</dbReference>
<feature type="transmembrane region" description="Helical" evidence="1">
    <location>
        <begin position="159"/>
        <end position="174"/>
    </location>
</feature>
<evidence type="ECO:0000256" key="1">
    <source>
        <dbReference type="SAM" id="Phobius"/>
    </source>
</evidence>
<dbReference type="InterPro" id="IPR000620">
    <property type="entry name" value="EamA_dom"/>
</dbReference>
<feature type="transmembrane region" description="Helical" evidence="1">
    <location>
        <begin position="79"/>
        <end position="99"/>
    </location>
</feature>
<feature type="transmembrane region" description="Helical" evidence="1">
    <location>
        <begin position="217"/>
        <end position="239"/>
    </location>
</feature>
<evidence type="ECO:0000259" key="2">
    <source>
        <dbReference type="Pfam" id="PF00892"/>
    </source>
</evidence>
<feature type="transmembrane region" description="Helical" evidence="1">
    <location>
        <begin position="277"/>
        <end position="295"/>
    </location>
</feature>
<evidence type="ECO:0000313" key="3">
    <source>
        <dbReference type="EMBL" id="UWX05562.1"/>
    </source>
</evidence>